<evidence type="ECO:0000313" key="12">
    <source>
        <dbReference type="EMBL" id="GAE27551.1"/>
    </source>
</evidence>
<keyword evidence="6 10" id="KW-0378">Hydrolase</keyword>
<dbReference type="NCBIfam" id="TIGR00355">
    <property type="entry name" value="purH"/>
    <property type="match status" value="1"/>
</dbReference>
<dbReference type="HAMAP" id="MF_00139">
    <property type="entry name" value="PurH"/>
    <property type="match status" value="1"/>
</dbReference>
<dbReference type="PANTHER" id="PTHR11692:SF0">
    <property type="entry name" value="BIFUNCTIONAL PURINE BIOSYNTHESIS PROTEIN ATIC"/>
    <property type="match status" value="1"/>
</dbReference>
<dbReference type="RefSeq" id="WP_034748985.1">
    <property type="nucleotide sequence ID" value="NZ_BAUT01000055.1"/>
</dbReference>
<dbReference type="PANTHER" id="PTHR11692">
    <property type="entry name" value="BIFUNCTIONAL PURINE BIOSYNTHESIS PROTEIN PURH"/>
    <property type="match status" value="1"/>
</dbReference>
<name>W4Q651_9BACI</name>
<dbReference type="AlphaFoldDB" id="W4Q651"/>
<keyword evidence="5 10" id="KW-0658">Purine biosynthesis</keyword>
<comment type="similarity">
    <text evidence="3 10">Belongs to the PurH family.</text>
</comment>
<dbReference type="PIRSF" id="PIRSF000414">
    <property type="entry name" value="AICARFT_IMPCHas"/>
    <property type="match status" value="1"/>
</dbReference>
<comment type="domain">
    <text evidence="10">The IMP cyclohydrolase activity resides in the N-terminal region.</text>
</comment>
<evidence type="ECO:0000313" key="13">
    <source>
        <dbReference type="Proteomes" id="UP000018890"/>
    </source>
</evidence>
<dbReference type="Pfam" id="PF02142">
    <property type="entry name" value="MGS"/>
    <property type="match status" value="1"/>
</dbReference>
<evidence type="ECO:0000256" key="8">
    <source>
        <dbReference type="ARBA" id="ARBA00050488"/>
    </source>
</evidence>
<keyword evidence="13" id="KW-1185">Reference proteome</keyword>
<dbReference type="FunFam" id="3.40.140.20:FF:000002">
    <property type="entry name" value="Bifunctional purine biosynthesis protein PurH"/>
    <property type="match status" value="1"/>
</dbReference>
<dbReference type="OrthoDB" id="9802065at2"/>
<evidence type="ECO:0000256" key="9">
    <source>
        <dbReference type="ARBA" id="ARBA00050687"/>
    </source>
</evidence>
<dbReference type="EMBL" id="BAUT01000055">
    <property type="protein sequence ID" value="GAE27551.1"/>
    <property type="molecule type" value="Genomic_DNA"/>
</dbReference>
<sequence length="512" mass="55531">MSKRRALVSVSNKEGIVEFVLALVEQGFEVVSTGGTKKSLQDAGVPVIGISDVTGFPEILDGRVKTLHPNIHSGLLAMREREEHQKQLAEHNISPIDLVVVNLYPFKETIAKPDCTFEDAIENIDIGGPSMLRAAAKNHQHVTVVVDPVDYQTVIEELSNEQQVSLDTKRKLAAKVFRHTAAYDALIAEYLTEAVGEAEPETFTVTYERKQGLRYGENPHQKATFYQKPLADESSIASAVQLHGKELSYNNIHDADAALAIVKEFDEPAVVAVKHMNPCGVGTGDSIEQAYGRAYEADPVSIFGGIVAANREIDEATAVKMKDIFLEIIIAPSFTQEALTVLTAKKNLRLLTVPMSKQEQPEAMLTSIHGGLLVQDEDHYGLDDASISIPTDRKPTDAEWEALKVAWKVVKHVKSNAIVLANGQMTVGVGAGQMNRVGAADIAINQASERIEGAVMGSDAFFPMGDTVELAGKAGVTAIIQPGGSIRDDESIEMANKYGIAMVMTGVRHFKH</sequence>
<dbReference type="Pfam" id="PF01808">
    <property type="entry name" value="AICARFT_IMPCHas"/>
    <property type="match status" value="1"/>
</dbReference>
<dbReference type="SMART" id="SM00798">
    <property type="entry name" value="AICARFT_IMPCHas"/>
    <property type="match status" value="1"/>
</dbReference>
<dbReference type="InterPro" id="IPR024051">
    <property type="entry name" value="AICAR_Tfase_dup_dom_sf"/>
</dbReference>
<evidence type="ECO:0000259" key="11">
    <source>
        <dbReference type="PROSITE" id="PS51855"/>
    </source>
</evidence>
<dbReference type="InterPro" id="IPR011607">
    <property type="entry name" value="MGS-like_dom"/>
</dbReference>
<organism evidence="12 13">
    <name type="scientific">Halalkalibacter wakoensis JCM 9140</name>
    <dbReference type="NCBI Taxonomy" id="1236970"/>
    <lineage>
        <taxon>Bacteria</taxon>
        <taxon>Bacillati</taxon>
        <taxon>Bacillota</taxon>
        <taxon>Bacilli</taxon>
        <taxon>Bacillales</taxon>
        <taxon>Bacillaceae</taxon>
        <taxon>Halalkalibacter</taxon>
    </lineage>
</organism>
<dbReference type="Gene3D" id="3.40.140.20">
    <property type="match status" value="2"/>
</dbReference>
<dbReference type="EC" id="2.1.2.3" evidence="10"/>
<dbReference type="STRING" id="1236970.JCM9140_3703"/>
<dbReference type="Gene3D" id="3.40.50.1380">
    <property type="entry name" value="Methylglyoxal synthase-like domain"/>
    <property type="match status" value="1"/>
</dbReference>
<feature type="domain" description="MGS-like" evidence="11">
    <location>
        <begin position="1"/>
        <end position="146"/>
    </location>
</feature>
<dbReference type="CDD" id="cd01421">
    <property type="entry name" value="IMPCH"/>
    <property type="match status" value="1"/>
</dbReference>
<dbReference type="PROSITE" id="PS51855">
    <property type="entry name" value="MGS"/>
    <property type="match status" value="1"/>
</dbReference>
<evidence type="ECO:0000256" key="4">
    <source>
        <dbReference type="ARBA" id="ARBA00022679"/>
    </source>
</evidence>
<dbReference type="UniPathway" id="UPA00074">
    <property type="reaction ID" value="UER00133"/>
</dbReference>
<evidence type="ECO:0000256" key="7">
    <source>
        <dbReference type="ARBA" id="ARBA00023268"/>
    </source>
</evidence>
<dbReference type="InterPro" id="IPR036914">
    <property type="entry name" value="MGS-like_dom_sf"/>
</dbReference>
<dbReference type="FunFam" id="3.40.140.20:FF:000001">
    <property type="entry name" value="Bifunctional purine biosynthesis protein PurH"/>
    <property type="match status" value="1"/>
</dbReference>
<dbReference type="EC" id="3.5.4.10" evidence="10"/>
<dbReference type="InterPro" id="IPR016193">
    <property type="entry name" value="Cytidine_deaminase-like"/>
</dbReference>
<dbReference type="InterPro" id="IPR002695">
    <property type="entry name" value="PurH-like"/>
</dbReference>
<keyword evidence="4 10" id="KW-0808">Transferase</keyword>
<dbReference type="SMART" id="SM00851">
    <property type="entry name" value="MGS"/>
    <property type="match status" value="1"/>
</dbReference>
<evidence type="ECO:0000256" key="3">
    <source>
        <dbReference type="ARBA" id="ARBA00007667"/>
    </source>
</evidence>
<accession>W4Q651</accession>
<evidence type="ECO:0000256" key="1">
    <source>
        <dbReference type="ARBA" id="ARBA00004844"/>
    </source>
</evidence>
<reference evidence="12" key="1">
    <citation type="journal article" date="2014" name="Genome Announc.">
        <title>Draft Genome Sequences of Three Alkaliphilic Bacillus Strains, Bacillus wakoensis JCM 9140T, Bacillus akibai JCM 9157T, and Bacillus hemicellulosilyticus JCM 9152T.</title>
        <authorList>
            <person name="Yuki M."/>
            <person name="Oshima K."/>
            <person name="Suda W."/>
            <person name="Oshida Y."/>
            <person name="Kitamura K."/>
            <person name="Iida T."/>
            <person name="Hattori M."/>
            <person name="Ohkuma M."/>
        </authorList>
    </citation>
    <scope>NUCLEOTIDE SEQUENCE [LARGE SCALE GENOMIC DNA]</scope>
    <source>
        <strain evidence="12">JCM 9140</strain>
    </source>
</reference>
<dbReference type="GO" id="GO:0003937">
    <property type="term" value="F:IMP cyclohydrolase activity"/>
    <property type="evidence" value="ECO:0007669"/>
    <property type="project" value="UniProtKB-UniRule"/>
</dbReference>
<comment type="catalytic activity">
    <reaction evidence="9 10">
        <text>IMP + H2O = 5-formamido-1-(5-phospho-D-ribosyl)imidazole-4-carboxamide</text>
        <dbReference type="Rhea" id="RHEA:18445"/>
        <dbReference type="ChEBI" id="CHEBI:15377"/>
        <dbReference type="ChEBI" id="CHEBI:58053"/>
        <dbReference type="ChEBI" id="CHEBI:58467"/>
        <dbReference type="EC" id="3.5.4.10"/>
    </reaction>
</comment>
<keyword evidence="7 10" id="KW-0511">Multifunctional enzyme</keyword>
<dbReference type="SUPFAM" id="SSF53927">
    <property type="entry name" value="Cytidine deaminase-like"/>
    <property type="match status" value="1"/>
</dbReference>
<gene>
    <name evidence="10" type="primary">purH</name>
    <name evidence="12" type="ORF">JCM9140_3703</name>
</gene>
<dbReference type="Proteomes" id="UP000018890">
    <property type="component" value="Unassembled WGS sequence"/>
</dbReference>
<dbReference type="SUPFAM" id="SSF52335">
    <property type="entry name" value="Methylglyoxal synthase-like"/>
    <property type="match status" value="1"/>
</dbReference>
<dbReference type="NCBIfam" id="NF002049">
    <property type="entry name" value="PRK00881.1"/>
    <property type="match status" value="1"/>
</dbReference>
<dbReference type="GO" id="GO:0004643">
    <property type="term" value="F:phosphoribosylaminoimidazolecarboxamide formyltransferase activity"/>
    <property type="evidence" value="ECO:0007669"/>
    <property type="project" value="UniProtKB-UniRule"/>
</dbReference>
<comment type="pathway">
    <text evidence="1 10">Purine metabolism; IMP biosynthesis via de novo pathway; IMP from 5-formamido-1-(5-phospho-D-ribosyl)imidazole-4-carboxamide: step 1/1.</text>
</comment>
<protein>
    <recommendedName>
        <fullName evidence="10">Bifunctional purine biosynthesis protein PurH</fullName>
    </recommendedName>
    <domain>
        <recommendedName>
            <fullName evidence="10">Phosphoribosylaminoimidazolecarboxamide formyltransferase</fullName>
            <ecNumber evidence="10">2.1.2.3</ecNumber>
        </recommendedName>
        <alternativeName>
            <fullName evidence="10">AICAR transformylase</fullName>
        </alternativeName>
    </domain>
    <domain>
        <recommendedName>
            <fullName evidence="10">IMP cyclohydrolase</fullName>
            <ecNumber evidence="10">3.5.4.10</ecNumber>
        </recommendedName>
        <alternativeName>
            <fullName evidence="10">ATIC</fullName>
        </alternativeName>
        <alternativeName>
            <fullName evidence="10">IMP synthase</fullName>
        </alternativeName>
        <alternativeName>
            <fullName evidence="10">Inosinicase</fullName>
        </alternativeName>
    </domain>
</protein>
<dbReference type="GO" id="GO:0006189">
    <property type="term" value="P:'de novo' IMP biosynthetic process"/>
    <property type="evidence" value="ECO:0007669"/>
    <property type="project" value="UniProtKB-UniRule"/>
</dbReference>
<evidence type="ECO:0000256" key="10">
    <source>
        <dbReference type="HAMAP-Rule" id="MF_00139"/>
    </source>
</evidence>
<comment type="caution">
    <text evidence="12">The sequence shown here is derived from an EMBL/GenBank/DDBJ whole genome shotgun (WGS) entry which is preliminary data.</text>
</comment>
<comment type="pathway">
    <text evidence="2 10">Purine metabolism; IMP biosynthesis via de novo pathway; 5-formamido-1-(5-phospho-D-ribosyl)imidazole-4-carboxamide from 5-amino-1-(5-phospho-D-ribosyl)imidazole-4-carboxamide (10-formyl THF route): step 1/1.</text>
</comment>
<evidence type="ECO:0000256" key="6">
    <source>
        <dbReference type="ARBA" id="ARBA00022801"/>
    </source>
</evidence>
<dbReference type="FunFam" id="3.40.50.1380:FF:000001">
    <property type="entry name" value="Bifunctional purine biosynthesis protein PurH"/>
    <property type="match status" value="1"/>
</dbReference>
<evidence type="ECO:0000256" key="2">
    <source>
        <dbReference type="ARBA" id="ARBA00004954"/>
    </source>
</evidence>
<dbReference type="GO" id="GO:0005829">
    <property type="term" value="C:cytosol"/>
    <property type="evidence" value="ECO:0007669"/>
    <property type="project" value="TreeGrafter"/>
</dbReference>
<proteinExistence type="inferred from homology"/>
<comment type="catalytic activity">
    <reaction evidence="8 10">
        <text>(6R)-10-formyltetrahydrofolate + 5-amino-1-(5-phospho-beta-D-ribosyl)imidazole-4-carboxamide = 5-formamido-1-(5-phospho-D-ribosyl)imidazole-4-carboxamide + (6S)-5,6,7,8-tetrahydrofolate</text>
        <dbReference type="Rhea" id="RHEA:22192"/>
        <dbReference type="ChEBI" id="CHEBI:57453"/>
        <dbReference type="ChEBI" id="CHEBI:58467"/>
        <dbReference type="ChEBI" id="CHEBI:58475"/>
        <dbReference type="ChEBI" id="CHEBI:195366"/>
        <dbReference type="EC" id="2.1.2.3"/>
    </reaction>
</comment>
<evidence type="ECO:0000256" key="5">
    <source>
        <dbReference type="ARBA" id="ARBA00022755"/>
    </source>
</evidence>